<dbReference type="Pfam" id="PF12138">
    <property type="entry name" value="Spherulin4"/>
    <property type="match status" value="1"/>
</dbReference>
<organism evidence="2 3">
    <name type="scientific">Streptantibioticus silvisoli</name>
    <dbReference type="NCBI Taxonomy" id="2705255"/>
    <lineage>
        <taxon>Bacteria</taxon>
        <taxon>Bacillati</taxon>
        <taxon>Actinomycetota</taxon>
        <taxon>Actinomycetes</taxon>
        <taxon>Kitasatosporales</taxon>
        <taxon>Streptomycetaceae</taxon>
        <taxon>Streptantibioticus</taxon>
    </lineage>
</organism>
<dbReference type="PANTHER" id="PTHR35040">
    <property type="match status" value="1"/>
</dbReference>
<evidence type="ECO:0000313" key="2">
    <source>
        <dbReference type="EMBL" id="MDI5964901.1"/>
    </source>
</evidence>
<sequence>MRRPIRTAFAGAALAIALVAGFGGSPASALPSAGAPSAGAAPAAAGSQQIAVPAYFDPGQKWDTLTQGAGTVGLAVANPDSGPGQDFDSGYADAIRSAHDAGVKVLGYVDTGYFGTSGRETRSGQTSVSAWQTQVEQDVDTWYSLYGGDGLDGIFFDDALADCGSGNAHVQLYIDVKDYVKQHSGAYVVDNPGTGAEQCYTQAADTLVTFEGSYSDYTAWTPPSWEASAAPSQIWHLVYDASGQSQLDQAMSLSKSRNAGYVYVTDDVLDNPWDTLASYWTGELSDAG</sequence>
<comment type="caution">
    <text evidence="2">The sequence shown here is derived from an EMBL/GenBank/DDBJ whole genome shotgun (WGS) entry which is preliminary data.</text>
</comment>
<feature type="signal peptide" evidence="1">
    <location>
        <begin position="1"/>
        <end position="29"/>
    </location>
</feature>
<dbReference type="RefSeq" id="WP_271324979.1">
    <property type="nucleotide sequence ID" value="NZ_JAAGKO020000028.1"/>
</dbReference>
<accession>A0ABT6W2D2</accession>
<gene>
    <name evidence="2" type="ORF">POF43_019595</name>
</gene>
<keyword evidence="3" id="KW-1185">Reference proteome</keyword>
<name>A0ABT6W2D2_9ACTN</name>
<evidence type="ECO:0000313" key="3">
    <source>
        <dbReference type="Proteomes" id="UP001156398"/>
    </source>
</evidence>
<protein>
    <submittedName>
        <fullName evidence="2">Spherulation-specific family 4 protein</fullName>
    </submittedName>
</protein>
<evidence type="ECO:0000256" key="1">
    <source>
        <dbReference type="SAM" id="SignalP"/>
    </source>
</evidence>
<proteinExistence type="predicted"/>
<dbReference type="InterPro" id="IPR021986">
    <property type="entry name" value="Spherulin4"/>
</dbReference>
<dbReference type="PANTHER" id="PTHR35040:SF9">
    <property type="entry name" value="4-LIKE CELL SURFACE PROTEIN, PUTATIVE (AFU_ORTHOLOGUE AFUA_4G14080)-RELATED"/>
    <property type="match status" value="1"/>
</dbReference>
<dbReference type="EMBL" id="JAAGKO020000028">
    <property type="protein sequence ID" value="MDI5964901.1"/>
    <property type="molecule type" value="Genomic_DNA"/>
</dbReference>
<keyword evidence="1" id="KW-0732">Signal</keyword>
<dbReference type="Proteomes" id="UP001156398">
    <property type="component" value="Unassembled WGS sequence"/>
</dbReference>
<feature type="chain" id="PRO_5045686579" evidence="1">
    <location>
        <begin position="30"/>
        <end position="288"/>
    </location>
</feature>
<reference evidence="2 3" key="1">
    <citation type="submission" date="2023-05" db="EMBL/GenBank/DDBJ databases">
        <title>Streptantibioticus silvisoli sp. nov., acidotolerant actinomycetes 1 from pine litter.</title>
        <authorList>
            <person name="Swiecimska M."/>
            <person name="Golinska P."/>
            <person name="Sangal V."/>
            <person name="Wachnowicz B."/>
            <person name="Goodfellow M."/>
        </authorList>
    </citation>
    <scope>NUCLEOTIDE SEQUENCE [LARGE SCALE GENOMIC DNA]</scope>
    <source>
        <strain evidence="2 3">SL54</strain>
    </source>
</reference>